<dbReference type="PANTHER" id="PTHR12428">
    <property type="entry name" value="OXA1"/>
    <property type="match status" value="1"/>
</dbReference>
<feature type="region of interest" description="Disordered" evidence="10">
    <location>
        <begin position="385"/>
        <end position="411"/>
    </location>
</feature>
<gene>
    <name evidence="13" type="ORF">FJTKL_13042</name>
</gene>
<feature type="transmembrane region" description="Helical" evidence="11">
    <location>
        <begin position="326"/>
        <end position="345"/>
    </location>
</feature>
<evidence type="ECO:0000313" key="13">
    <source>
        <dbReference type="EMBL" id="KAL2279872.1"/>
    </source>
</evidence>
<dbReference type="EMBL" id="JBAWTH010000071">
    <property type="protein sequence ID" value="KAL2279873.1"/>
    <property type="molecule type" value="Genomic_DNA"/>
</dbReference>
<keyword evidence="14" id="KW-1185">Reference proteome</keyword>
<evidence type="ECO:0000256" key="6">
    <source>
        <dbReference type="ARBA" id="ARBA00022989"/>
    </source>
</evidence>
<proteinExistence type="inferred from homology"/>
<evidence type="ECO:0000256" key="8">
    <source>
        <dbReference type="ARBA" id="ARBA00023136"/>
    </source>
</evidence>
<comment type="subcellular location">
    <subcellularLocation>
        <location evidence="9">Membrane</location>
        <topology evidence="9">Multi-pass membrane protein</topology>
    </subcellularLocation>
    <subcellularLocation>
        <location evidence="1">Mitochondrion inner membrane</location>
        <topology evidence="1">Multi-pass membrane protein</topology>
    </subcellularLocation>
</comment>
<accession>A0ABR4EBS2</accession>
<dbReference type="CDD" id="cd20069">
    <property type="entry name" value="5TM_Oxa1-like"/>
    <property type="match status" value="1"/>
</dbReference>
<comment type="caution">
    <text evidence="13">The sequence shown here is derived from an EMBL/GenBank/DDBJ whole genome shotgun (WGS) entry which is preliminary data.</text>
</comment>
<dbReference type="PANTHER" id="PTHR12428:SF66">
    <property type="entry name" value="MITOCHONDRIAL INNER MEMBRANE PROTEIN OXA1L"/>
    <property type="match status" value="1"/>
</dbReference>
<feature type="transmembrane region" description="Helical" evidence="11">
    <location>
        <begin position="173"/>
        <end position="195"/>
    </location>
</feature>
<evidence type="ECO:0000256" key="3">
    <source>
        <dbReference type="ARBA" id="ARBA00022692"/>
    </source>
</evidence>
<evidence type="ECO:0000256" key="11">
    <source>
        <dbReference type="SAM" id="Phobius"/>
    </source>
</evidence>
<evidence type="ECO:0000259" key="12">
    <source>
        <dbReference type="Pfam" id="PF02096"/>
    </source>
</evidence>
<name>A0ABR4EBS2_9PEZI</name>
<keyword evidence="3 9" id="KW-0812">Transmembrane</keyword>
<evidence type="ECO:0000256" key="9">
    <source>
        <dbReference type="RuleBase" id="RU003945"/>
    </source>
</evidence>
<evidence type="ECO:0000256" key="2">
    <source>
        <dbReference type="ARBA" id="ARBA00009877"/>
    </source>
</evidence>
<dbReference type="InterPro" id="IPR001708">
    <property type="entry name" value="YidC/ALB3/OXA1/COX18"/>
</dbReference>
<feature type="transmembrane region" description="Helical" evidence="11">
    <location>
        <begin position="295"/>
        <end position="314"/>
    </location>
</feature>
<organism evidence="13 14">
    <name type="scientific">Diaporthe vaccinii</name>
    <dbReference type="NCBI Taxonomy" id="105482"/>
    <lineage>
        <taxon>Eukaryota</taxon>
        <taxon>Fungi</taxon>
        <taxon>Dikarya</taxon>
        <taxon>Ascomycota</taxon>
        <taxon>Pezizomycotina</taxon>
        <taxon>Sordariomycetes</taxon>
        <taxon>Sordariomycetidae</taxon>
        <taxon>Diaporthales</taxon>
        <taxon>Diaporthaceae</taxon>
        <taxon>Diaporthe</taxon>
        <taxon>Diaporthe eres species complex</taxon>
    </lineage>
</organism>
<dbReference type="InterPro" id="IPR028055">
    <property type="entry name" value="YidC/Oxa/ALB_C"/>
</dbReference>
<dbReference type="Proteomes" id="UP001600888">
    <property type="component" value="Unassembled WGS sequence"/>
</dbReference>
<feature type="compositionally biased region" description="Basic and acidic residues" evidence="10">
    <location>
        <begin position="457"/>
        <end position="489"/>
    </location>
</feature>
<evidence type="ECO:0000256" key="7">
    <source>
        <dbReference type="ARBA" id="ARBA00023128"/>
    </source>
</evidence>
<reference evidence="13 14" key="1">
    <citation type="submission" date="2024-03" db="EMBL/GenBank/DDBJ databases">
        <title>A high-quality draft genome sequence of Diaporthe vaccinii, a causative agent of upright dieback and viscid rot disease in cranberry plants.</title>
        <authorList>
            <person name="Sarrasin M."/>
            <person name="Lang B.F."/>
            <person name="Burger G."/>
        </authorList>
    </citation>
    <scope>NUCLEOTIDE SEQUENCE [LARGE SCALE GENOMIC DNA]</scope>
    <source>
        <strain evidence="13 14">IS7</strain>
    </source>
</reference>
<evidence type="ECO:0000256" key="1">
    <source>
        <dbReference type="ARBA" id="ARBA00004448"/>
    </source>
</evidence>
<dbReference type="Pfam" id="PF02096">
    <property type="entry name" value="60KD_IMP"/>
    <property type="match status" value="1"/>
</dbReference>
<keyword evidence="5" id="KW-0809">Transit peptide</keyword>
<keyword evidence="6 11" id="KW-1133">Transmembrane helix</keyword>
<dbReference type="EMBL" id="JBAWTH010000071">
    <property type="protein sequence ID" value="KAL2279872.1"/>
    <property type="molecule type" value="Genomic_DNA"/>
</dbReference>
<keyword evidence="4" id="KW-0999">Mitochondrion inner membrane</keyword>
<feature type="region of interest" description="Disordered" evidence="10">
    <location>
        <begin position="89"/>
        <end position="115"/>
    </location>
</feature>
<feature type="compositionally biased region" description="Low complexity" evidence="10">
    <location>
        <begin position="93"/>
        <end position="115"/>
    </location>
</feature>
<feature type="transmembrane region" description="Helical" evidence="11">
    <location>
        <begin position="254"/>
        <end position="275"/>
    </location>
</feature>
<sequence length="489" mass="53998">MIPSRGFARVSPGLAFQNQIFSRAPGRSIPRQARAVASTRQFGTSLEANGRPFHGAYPASISSQGRIGAAAILSSQSILLSPTRQARFASTGSAPSPAESVASSPSSFSEPYSAPSEFPSDFSSLSDLDGASLLNTPETIGYLHNLGLDYGWGPTAMSQWFIEHLHIWGGLPWWASIVGFAVILRLVLAQPALVAQQESVKMNKMRKDPVFNSLNEKWMMAIAGGNAMPQAELMQLRLQMSLVRERYGVKTWKMFMPMLQAPIAFGTFRLTNGMVSLPVPGLDTAGTLWFTDLTVADPYMILPLVSSVMMYLSIKRGIPYMNPQQAAFMKVTPWILGPLGFFITYKMGAAVQLYFAATAILQFAQTTFFHVTWIRKAAGLPPLEEMKQNASGGPAGPRISPFANRGGNQYQAPRTINTTATESTSDSDNPIQAFKGAWAGIQDKLKKRNETSAQKNTKRDADQYEKKRIQEEHEQYLRRREEARRNERK</sequence>
<comment type="similarity">
    <text evidence="2 9">Belongs to the OXA1/ALB3/YidC family.</text>
</comment>
<keyword evidence="8 11" id="KW-0472">Membrane</keyword>
<keyword evidence="7" id="KW-0496">Mitochondrion</keyword>
<evidence type="ECO:0000313" key="14">
    <source>
        <dbReference type="Proteomes" id="UP001600888"/>
    </source>
</evidence>
<evidence type="ECO:0000256" key="10">
    <source>
        <dbReference type="SAM" id="MobiDB-lite"/>
    </source>
</evidence>
<evidence type="ECO:0000256" key="4">
    <source>
        <dbReference type="ARBA" id="ARBA00022792"/>
    </source>
</evidence>
<feature type="region of interest" description="Disordered" evidence="10">
    <location>
        <begin position="445"/>
        <end position="489"/>
    </location>
</feature>
<protein>
    <recommendedName>
        <fullName evidence="12">Membrane insertase YidC/Oxa/ALB C-terminal domain-containing protein</fullName>
    </recommendedName>
</protein>
<evidence type="ECO:0000256" key="5">
    <source>
        <dbReference type="ARBA" id="ARBA00022946"/>
    </source>
</evidence>
<feature type="domain" description="Membrane insertase YidC/Oxa/ALB C-terminal" evidence="12">
    <location>
        <begin position="173"/>
        <end position="369"/>
    </location>
</feature>